<dbReference type="EMBL" id="JH971419">
    <property type="protein sequence ID" value="EKM75118.1"/>
    <property type="molecule type" value="Genomic_DNA"/>
</dbReference>
<dbReference type="KEGG" id="abp:AGABI1DRAFT14819"/>
<dbReference type="OMA" id="FIMLAYD"/>
<dbReference type="AlphaFoldDB" id="K5WWF5"/>
<protein>
    <submittedName>
        <fullName evidence="2">Uncharacterized protein</fullName>
    </submittedName>
</protein>
<reference evidence="3" key="1">
    <citation type="journal article" date="2012" name="Proc. Natl. Acad. Sci. U.S.A.">
        <title>Genome sequence of the button mushroom Agaricus bisporus reveals mechanisms governing adaptation to a humic-rich ecological niche.</title>
        <authorList>
            <person name="Morin E."/>
            <person name="Kohler A."/>
            <person name="Baker A.R."/>
            <person name="Foulongne-Oriol M."/>
            <person name="Lombard V."/>
            <person name="Nagy L.G."/>
            <person name="Ohm R.A."/>
            <person name="Patyshakuliyeva A."/>
            <person name="Brun A."/>
            <person name="Aerts A.L."/>
            <person name="Bailey A.M."/>
            <person name="Billette C."/>
            <person name="Coutinho P.M."/>
            <person name="Deakin G."/>
            <person name="Doddapaneni H."/>
            <person name="Floudas D."/>
            <person name="Grimwood J."/>
            <person name="Hilden K."/>
            <person name="Kuees U."/>
            <person name="LaButti K.M."/>
            <person name="Lapidus A."/>
            <person name="Lindquist E.A."/>
            <person name="Lucas S.M."/>
            <person name="Murat C."/>
            <person name="Riley R.W."/>
            <person name="Salamov A.A."/>
            <person name="Schmutz J."/>
            <person name="Subramanian V."/>
            <person name="Woesten H.A.B."/>
            <person name="Xu J."/>
            <person name="Eastwood D.C."/>
            <person name="Foster G.D."/>
            <person name="Sonnenberg A.S."/>
            <person name="Cullen D."/>
            <person name="de Vries R.P."/>
            <person name="Lundell T."/>
            <person name="Hibbett D.S."/>
            <person name="Henrissat B."/>
            <person name="Burton K.S."/>
            <person name="Kerrigan R.W."/>
            <person name="Challen M.P."/>
            <person name="Grigoriev I.V."/>
            <person name="Martin F."/>
        </authorList>
    </citation>
    <scope>NUCLEOTIDE SEQUENCE [LARGE SCALE GENOMIC DNA]</scope>
    <source>
        <strain evidence="3">JB137-S8 / ATCC MYA-4627 / FGSC 10392</strain>
    </source>
</reference>
<dbReference type="InParanoid" id="K5WWF5"/>
<proteinExistence type="predicted"/>
<organism evidence="2 3">
    <name type="scientific">Agaricus bisporus var. burnettii (strain JB137-S8 / ATCC MYA-4627 / FGSC 10392)</name>
    <name type="common">White button mushroom</name>
    <dbReference type="NCBI Taxonomy" id="597362"/>
    <lineage>
        <taxon>Eukaryota</taxon>
        <taxon>Fungi</taxon>
        <taxon>Dikarya</taxon>
        <taxon>Basidiomycota</taxon>
        <taxon>Agaricomycotina</taxon>
        <taxon>Agaricomycetes</taxon>
        <taxon>Agaricomycetidae</taxon>
        <taxon>Agaricales</taxon>
        <taxon>Agaricineae</taxon>
        <taxon>Agaricaceae</taxon>
        <taxon>Agaricus</taxon>
    </lineage>
</organism>
<keyword evidence="3" id="KW-1185">Reference proteome</keyword>
<evidence type="ECO:0000256" key="1">
    <source>
        <dbReference type="SAM" id="Phobius"/>
    </source>
</evidence>
<feature type="non-terminal residue" evidence="2">
    <location>
        <position position="143"/>
    </location>
</feature>
<dbReference type="GeneID" id="18828619"/>
<dbReference type="Proteomes" id="UP000008493">
    <property type="component" value="Unassembled WGS sequence"/>
</dbReference>
<keyword evidence="1" id="KW-0472">Membrane</keyword>
<dbReference type="HOGENOM" id="CLU_116102_0_0_1"/>
<keyword evidence="1" id="KW-1133">Transmembrane helix</keyword>
<feature type="non-terminal residue" evidence="2">
    <location>
        <position position="1"/>
    </location>
</feature>
<gene>
    <name evidence="2" type="ORF">AGABI1DRAFT_14819</name>
</gene>
<feature type="transmembrane region" description="Helical" evidence="1">
    <location>
        <begin position="7"/>
        <end position="30"/>
    </location>
</feature>
<evidence type="ECO:0000313" key="3">
    <source>
        <dbReference type="Proteomes" id="UP000008493"/>
    </source>
</evidence>
<evidence type="ECO:0000313" key="2">
    <source>
        <dbReference type="EMBL" id="EKM75118.1"/>
    </source>
</evidence>
<keyword evidence="1" id="KW-0812">Transmembrane</keyword>
<sequence length="143" mass="15861">AGKYLQIASFIMLAYDHSMFSSMPIVYLLFRCDNYVLFEGSCTVALVAGKLLNVRSYSRAVILILRVVAIYEGSKKIFAFLLSLWAAQLIISAVGLRTGLGKVISNMKFYLAEPDIKPIGAPFNQLLTCTMISRLVLNLRSLS</sequence>
<dbReference type="OrthoDB" id="3242376at2759"/>
<accession>K5WWF5</accession>
<dbReference type="RefSeq" id="XP_007334227.1">
    <property type="nucleotide sequence ID" value="XM_007334165.1"/>
</dbReference>
<name>K5WWF5_AGABU</name>
<feature type="transmembrane region" description="Helical" evidence="1">
    <location>
        <begin position="77"/>
        <end position="99"/>
    </location>
</feature>